<dbReference type="InterPro" id="IPR050511">
    <property type="entry name" value="AMPK_gamma/SDS23_families"/>
</dbReference>
<proteinExistence type="inferred from homology"/>
<protein>
    <recommendedName>
        <fullName evidence="9">CBS domain-containing protein</fullName>
    </recommendedName>
</protein>
<comment type="function">
    <text evidence="6">Involved in DNA replication and cell separation.</text>
</comment>
<dbReference type="InterPro" id="IPR016711">
    <property type="entry name" value="Ssd23"/>
</dbReference>
<dbReference type="Proteomes" id="UP000094336">
    <property type="component" value="Unassembled WGS sequence"/>
</dbReference>
<feature type="compositionally biased region" description="Low complexity" evidence="8">
    <location>
        <begin position="391"/>
        <end position="406"/>
    </location>
</feature>
<comment type="subcellular location">
    <subcellularLocation>
        <location evidence="1 6">Cytoplasm</location>
    </subcellularLocation>
</comment>
<dbReference type="GO" id="GO:0005737">
    <property type="term" value="C:cytoplasm"/>
    <property type="evidence" value="ECO:0007669"/>
    <property type="project" value="UniProtKB-SubCell"/>
</dbReference>
<dbReference type="RefSeq" id="XP_018988440.1">
    <property type="nucleotide sequence ID" value="XM_019132733.1"/>
</dbReference>
<dbReference type="GO" id="GO:0004865">
    <property type="term" value="F:protein serine/threonine phosphatase inhibitor activity"/>
    <property type="evidence" value="ECO:0007669"/>
    <property type="project" value="TreeGrafter"/>
</dbReference>
<evidence type="ECO:0000256" key="2">
    <source>
        <dbReference type="ARBA" id="ARBA00006624"/>
    </source>
</evidence>
<dbReference type="SUPFAM" id="SSF54631">
    <property type="entry name" value="CBS-domain pair"/>
    <property type="match status" value="2"/>
</dbReference>
<dbReference type="GeneID" id="30150586"/>
<evidence type="ECO:0000256" key="6">
    <source>
        <dbReference type="PIRNR" id="PIRNR018148"/>
    </source>
</evidence>
<evidence type="ECO:0000256" key="7">
    <source>
        <dbReference type="PROSITE-ProRule" id="PRU00703"/>
    </source>
</evidence>
<dbReference type="InterPro" id="IPR046342">
    <property type="entry name" value="CBS_dom_sf"/>
</dbReference>
<evidence type="ECO:0000256" key="3">
    <source>
        <dbReference type="ARBA" id="ARBA00022490"/>
    </source>
</evidence>
<feature type="region of interest" description="Disordered" evidence="8">
    <location>
        <begin position="1"/>
        <end position="27"/>
    </location>
</feature>
<dbReference type="Gene3D" id="3.10.580.10">
    <property type="entry name" value="CBS-domain"/>
    <property type="match status" value="2"/>
</dbReference>
<keyword evidence="11" id="KW-1185">Reference proteome</keyword>
<organism evidence="10 11">
    <name type="scientific">Babjeviella inositovora NRRL Y-12698</name>
    <dbReference type="NCBI Taxonomy" id="984486"/>
    <lineage>
        <taxon>Eukaryota</taxon>
        <taxon>Fungi</taxon>
        <taxon>Dikarya</taxon>
        <taxon>Ascomycota</taxon>
        <taxon>Saccharomycotina</taxon>
        <taxon>Pichiomycetes</taxon>
        <taxon>Serinales incertae sedis</taxon>
        <taxon>Babjeviella</taxon>
    </lineage>
</organism>
<feature type="compositionally biased region" description="Polar residues" evidence="8">
    <location>
        <begin position="505"/>
        <end position="515"/>
    </location>
</feature>
<dbReference type="PIRSF" id="PIRSF018148">
    <property type="entry name" value="UCP018148_CBS_YBR214w"/>
    <property type="match status" value="1"/>
</dbReference>
<evidence type="ECO:0000256" key="8">
    <source>
        <dbReference type="SAM" id="MobiDB-lite"/>
    </source>
</evidence>
<dbReference type="PANTHER" id="PTHR13780:SF36">
    <property type="entry name" value="CBS DOMAIN-CONTAINING PROTEIN"/>
    <property type="match status" value="1"/>
</dbReference>
<feature type="domain" description="CBS" evidence="9">
    <location>
        <begin position="187"/>
        <end position="245"/>
    </location>
</feature>
<dbReference type="OrthoDB" id="449052at2759"/>
<evidence type="ECO:0000256" key="1">
    <source>
        <dbReference type="ARBA" id="ARBA00004496"/>
    </source>
</evidence>
<keyword evidence="3 6" id="KW-0963">Cytoplasm</keyword>
<sequence length="515" mass="56319">MSHNSAPFRHPGNIMGNGATPVPLSGAAAQRKPSIAEFLSSPPPLETPAMFANNDEISHLSLSRNPSISSRSSSSSNYFQEWLEIPLSQLIEKNKLVFIDGDMSFEEAFQTLITYNLTSLPIEAPASNGSKNHCLTFDYTDLNTYLLMVLNKIKFSDSEKCDSQFWSNVEKARNGGQVPVKFVAELNTKIPLLYLNERMANLANVVEILGLGIHRIAIVNDRENITGILSQRRLIRYLWENARKFSGLDVLFPQTLLELLLGSSSVVAVYEDEPLINALLKMHNEKMSSLAVVDRNFNLIGNISAVDVKHVSSSNNSHLLIKSCMNFISYILNQRGLENGQDIFPIFHVQGSSSLGRTIAKLVATKAHRLWIVKPHKNLAAINTHVHSNESSSSSSASSSTVAASTRDVPISPVQSHHHKHSDHGAVQSNPGTPSPSTSDLDHLDALRTGKLVGVVSLTDILNLYVEKAIGKKIDPTSARKQRRRSSNSTVGSAAGGLDEFRRSASGSISTVDHN</sequence>
<dbReference type="EMBL" id="KV454426">
    <property type="protein sequence ID" value="ODQ83112.1"/>
    <property type="molecule type" value="Genomic_DNA"/>
</dbReference>
<feature type="compositionally biased region" description="Polar residues" evidence="8">
    <location>
        <begin position="427"/>
        <end position="439"/>
    </location>
</feature>
<dbReference type="STRING" id="984486.A0A1E3R174"/>
<feature type="domain" description="CBS" evidence="9">
    <location>
        <begin position="262"/>
        <end position="320"/>
    </location>
</feature>
<keyword evidence="5 7" id="KW-0129">CBS domain</keyword>
<name>A0A1E3R174_9ASCO</name>
<keyword evidence="4" id="KW-0677">Repeat</keyword>
<dbReference type="GO" id="GO:0042149">
    <property type="term" value="P:cellular response to glucose starvation"/>
    <property type="evidence" value="ECO:0007669"/>
    <property type="project" value="UniProtKB-UniRule"/>
</dbReference>
<comment type="similarity">
    <text evidence="2 6">Belongs to the SDS23 family.</text>
</comment>
<feature type="region of interest" description="Disordered" evidence="8">
    <location>
        <begin position="386"/>
        <end position="442"/>
    </location>
</feature>
<feature type="region of interest" description="Disordered" evidence="8">
    <location>
        <begin position="476"/>
        <end position="515"/>
    </location>
</feature>
<dbReference type="SMART" id="SM00116">
    <property type="entry name" value="CBS"/>
    <property type="match status" value="2"/>
</dbReference>
<dbReference type="Pfam" id="PF00571">
    <property type="entry name" value="CBS"/>
    <property type="match status" value="2"/>
</dbReference>
<evidence type="ECO:0000313" key="11">
    <source>
        <dbReference type="Proteomes" id="UP000094336"/>
    </source>
</evidence>
<evidence type="ECO:0000256" key="4">
    <source>
        <dbReference type="ARBA" id="ARBA00022737"/>
    </source>
</evidence>
<accession>A0A1E3R174</accession>
<dbReference type="GO" id="GO:0030071">
    <property type="term" value="P:regulation of mitotic metaphase/anaphase transition"/>
    <property type="evidence" value="ECO:0007669"/>
    <property type="project" value="InterPro"/>
</dbReference>
<dbReference type="InterPro" id="IPR000644">
    <property type="entry name" value="CBS_dom"/>
</dbReference>
<dbReference type="CDD" id="cd02205">
    <property type="entry name" value="CBS_pair_SF"/>
    <property type="match status" value="1"/>
</dbReference>
<dbReference type="PROSITE" id="PS51371">
    <property type="entry name" value="CBS"/>
    <property type="match status" value="2"/>
</dbReference>
<gene>
    <name evidence="10" type="ORF">BABINDRAFT_81015</name>
</gene>
<evidence type="ECO:0000256" key="5">
    <source>
        <dbReference type="ARBA" id="ARBA00023122"/>
    </source>
</evidence>
<dbReference type="PANTHER" id="PTHR13780">
    <property type="entry name" value="AMP-ACTIVATED PROTEIN KINASE, GAMMA REGULATORY SUBUNIT"/>
    <property type="match status" value="1"/>
</dbReference>
<evidence type="ECO:0000313" key="10">
    <source>
        <dbReference type="EMBL" id="ODQ83112.1"/>
    </source>
</evidence>
<dbReference type="AlphaFoldDB" id="A0A1E3R174"/>
<evidence type="ECO:0000259" key="9">
    <source>
        <dbReference type="PROSITE" id="PS51371"/>
    </source>
</evidence>
<reference evidence="11" key="1">
    <citation type="submission" date="2016-05" db="EMBL/GenBank/DDBJ databases">
        <title>Comparative genomics of biotechnologically important yeasts.</title>
        <authorList>
            <consortium name="DOE Joint Genome Institute"/>
            <person name="Riley R."/>
            <person name="Haridas S."/>
            <person name="Wolfe K.H."/>
            <person name="Lopes M.R."/>
            <person name="Hittinger C.T."/>
            <person name="Goker M."/>
            <person name="Salamov A."/>
            <person name="Wisecaver J."/>
            <person name="Long T.M."/>
            <person name="Aerts A.L."/>
            <person name="Barry K."/>
            <person name="Choi C."/>
            <person name="Clum A."/>
            <person name="Coughlan A.Y."/>
            <person name="Deshpande S."/>
            <person name="Douglass A.P."/>
            <person name="Hanson S.J."/>
            <person name="Klenk H.-P."/>
            <person name="Labutti K."/>
            <person name="Lapidus A."/>
            <person name="Lindquist E."/>
            <person name="Lipzen A."/>
            <person name="Meier-Kolthoff J.P."/>
            <person name="Ohm R.A."/>
            <person name="Otillar R.P."/>
            <person name="Pangilinan J."/>
            <person name="Peng Y."/>
            <person name="Rokas A."/>
            <person name="Rosa C.A."/>
            <person name="Scheuner C."/>
            <person name="Sibirny A.A."/>
            <person name="Slot J.C."/>
            <person name="Stielow J.B."/>
            <person name="Sun H."/>
            <person name="Kurtzman C.P."/>
            <person name="Blackwell M."/>
            <person name="Grigoriev I.V."/>
            <person name="Jeffries T.W."/>
        </authorList>
    </citation>
    <scope>NUCLEOTIDE SEQUENCE [LARGE SCALE GENOMIC DNA]</scope>
    <source>
        <strain evidence="11">NRRL Y-12698</strain>
    </source>
</reference>